<feature type="chain" id="PRO_5021266587" evidence="1">
    <location>
        <begin position="22"/>
        <end position="136"/>
    </location>
</feature>
<dbReference type="OrthoDB" id="1373750at2"/>
<keyword evidence="1" id="KW-0732">Signal</keyword>
<evidence type="ECO:0000313" key="2">
    <source>
        <dbReference type="EMBL" id="TPG44092.1"/>
    </source>
</evidence>
<keyword evidence="3" id="KW-1185">Reference proteome</keyword>
<protein>
    <submittedName>
        <fullName evidence="2">Uncharacterized protein</fullName>
    </submittedName>
</protein>
<dbReference type="AlphaFoldDB" id="A0A502F3X3"/>
<sequence length="136" mass="15131">MALPLEKYFIILLCFISPAAASLSAQSLKIKPLSNQQTYTAQTPENELQKHTAAALSIKTDASCHSQTAEKYITARDAGAAVNLNSILEYTPCSIQTASYSALVKNIVEKYKYDFSETFIEILFFENIDLARQRTI</sequence>
<reference evidence="2 3" key="1">
    <citation type="journal article" date="2019" name="Environ. Microbiol.">
        <title>Species interactions and distinct microbial communities in high Arctic permafrost affected cryosols are associated with the CH4 and CO2 gas fluxes.</title>
        <authorList>
            <person name="Altshuler I."/>
            <person name="Hamel J."/>
            <person name="Turney S."/>
            <person name="Magnuson E."/>
            <person name="Levesque R."/>
            <person name="Greer C."/>
            <person name="Whyte L.G."/>
        </authorList>
    </citation>
    <scope>NUCLEOTIDE SEQUENCE [LARGE SCALE GENOMIC DNA]</scope>
    <source>
        <strain evidence="2 3">42</strain>
    </source>
</reference>
<dbReference type="Proteomes" id="UP000319700">
    <property type="component" value="Unassembled WGS sequence"/>
</dbReference>
<proteinExistence type="predicted"/>
<gene>
    <name evidence="2" type="ORF">EAH81_05970</name>
</gene>
<dbReference type="RefSeq" id="WP_140504786.1">
    <property type="nucleotide sequence ID" value="NZ_RCZH01000003.1"/>
</dbReference>
<name>A0A502F3X3_9FLAO</name>
<feature type="signal peptide" evidence="1">
    <location>
        <begin position="1"/>
        <end position="21"/>
    </location>
</feature>
<dbReference type="EMBL" id="RCZH01000003">
    <property type="protein sequence ID" value="TPG44092.1"/>
    <property type="molecule type" value="Genomic_DNA"/>
</dbReference>
<evidence type="ECO:0000313" key="3">
    <source>
        <dbReference type="Proteomes" id="UP000319700"/>
    </source>
</evidence>
<organism evidence="2 3">
    <name type="scientific">Flavobacterium pectinovorum</name>
    <dbReference type="NCBI Taxonomy" id="29533"/>
    <lineage>
        <taxon>Bacteria</taxon>
        <taxon>Pseudomonadati</taxon>
        <taxon>Bacteroidota</taxon>
        <taxon>Flavobacteriia</taxon>
        <taxon>Flavobacteriales</taxon>
        <taxon>Flavobacteriaceae</taxon>
        <taxon>Flavobacterium</taxon>
    </lineage>
</organism>
<evidence type="ECO:0000256" key="1">
    <source>
        <dbReference type="SAM" id="SignalP"/>
    </source>
</evidence>
<accession>A0A502F3X3</accession>
<comment type="caution">
    <text evidence="2">The sequence shown here is derived from an EMBL/GenBank/DDBJ whole genome shotgun (WGS) entry which is preliminary data.</text>
</comment>